<protein>
    <submittedName>
        <fullName evidence="1">Uncharacterized protein</fullName>
    </submittedName>
</protein>
<sequence>MLAAHRKLEPHAPRAPVVEMLHSLELVEHGLLLPLAFTTCIQNGRNRPRFRAYALIPLGFAV</sequence>
<gene>
    <name evidence="1" type="ORF">NSE01_32220</name>
</gene>
<comment type="caution">
    <text evidence="1">The sequence shown here is derived from an EMBL/GenBank/DDBJ whole genome shotgun (WGS) entry which is preliminary data.</text>
</comment>
<dbReference type="Proteomes" id="UP000321464">
    <property type="component" value="Unassembled WGS sequence"/>
</dbReference>
<dbReference type="EMBL" id="BJYR01000021">
    <property type="protein sequence ID" value="GEO01390.1"/>
    <property type="molecule type" value="Genomic_DNA"/>
</dbReference>
<keyword evidence="2" id="KW-1185">Reference proteome</keyword>
<evidence type="ECO:0000313" key="2">
    <source>
        <dbReference type="Proteomes" id="UP000321464"/>
    </source>
</evidence>
<evidence type="ECO:0000313" key="1">
    <source>
        <dbReference type="EMBL" id="GEO01390.1"/>
    </source>
</evidence>
<dbReference type="AlphaFoldDB" id="A0A512ANV3"/>
<accession>A0A512ANV3</accession>
<proteinExistence type="predicted"/>
<reference evidence="1 2" key="1">
    <citation type="submission" date="2019-07" db="EMBL/GenBank/DDBJ databases">
        <title>Whole genome shotgun sequence of Novosphingobium sediminis NBRC 106119.</title>
        <authorList>
            <person name="Hosoyama A."/>
            <person name="Uohara A."/>
            <person name="Ohji S."/>
            <person name="Ichikawa N."/>
        </authorList>
    </citation>
    <scope>NUCLEOTIDE SEQUENCE [LARGE SCALE GENOMIC DNA]</scope>
    <source>
        <strain evidence="1 2">NBRC 106119</strain>
    </source>
</reference>
<organism evidence="1 2">
    <name type="scientific">Novosphingobium sediminis</name>
    <dbReference type="NCBI Taxonomy" id="707214"/>
    <lineage>
        <taxon>Bacteria</taxon>
        <taxon>Pseudomonadati</taxon>
        <taxon>Pseudomonadota</taxon>
        <taxon>Alphaproteobacteria</taxon>
        <taxon>Sphingomonadales</taxon>
        <taxon>Sphingomonadaceae</taxon>
        <taxon>Novosphingobium</taxon>
    </lineage>
</organism>
<name>A0A512ANV3_9SPHN</name>